<organism evidence="1 2">
    <name type="scientific">Lelliottia amnigena</name>
    <name type="common">Enterobacter amnigenus</name>
    <dbReference type="NCBI Taxonomy" id="61646"/>
    <lineage>
        <taxon>Bacteria</taxon>
        <taxon>Pseudomonadati</taxon>
        <taxon>Pseudomonadota</taxon>
        <taxon>Gammaproteobacteria</taxon>
        <taxon>Enterobacterales</taxon>
        <taxon>Enterobacteriaceae</taxon>
        <taxon>Lelliottia</taxon>
    </lineage>
</organism>
<evidence type="ECO:0000313" key="2">
    <source>
        <dbReference type="Proteomes" id="UP000653275"/>
    </source>
</evidence>
<keyword evidence="1" id="KW-0378">Hydrolase</keyword>
<protein>
    <submittedName>
        <fullName evidence="1">LlaJI family restriction endonuclease</fullName>
    </submittedName>
</protein>
<dbReference type="GO" id="GO:0004519">
    <property type="term" value="F:endonuclease activity"/>
    <property type="evidence" value="ECO:0007669"/>
    <property type="project" value="UniProtKB-KW"/>
</dbReference>
<reference evidence="1" key="1">
    <citation type="submission" date="2020-12" db="EMBL/GenBank/DDBJ databases">
        <title>Draft genome sequence of Enterobacter spp., Lelliottia spp. and Serratia spp. isolated from drinking water reservoirs and lakes.</title>
        <authorList>
            <person name="Reitter C."/>
            <person name="Neuhaus K."/>
            <person name="Huegler M."/>
        </authorList>
    </citation>
    <scope>NUCLEOTIDE SEQUENCE</scope>
    <source>
        <strain evidence="1">TZW15</strain>
    </source>
</reference>
<proteinExistence type="predicted"/>
<dbReference type="InterPro" id="IPR018579">
    <property type="entry name" value="Restrct_endonuc_II_LlaJI"/>
</dbReference>
<dbReference type="Proteomes" id="UP000653275">
    <property type="component" value="Unassembled WGS sequence"/>
</dbReference>
<keyword evidence="1" id="KW-0255">Endonuclease</keyword>
<gene>
    <name evidence="1" type="ORF">I7V27_07965</name>
</gene>
<dbReference type="Pfam" id="PF09563">
    <property type="entry name" value="RE_LlaJI"/>
    <property type="match status" value="1"/>
</dbReference>
<comment type="caution">
    <text evidence="1">The sequence shown here is derived from an EMBL/GenBank/DDBJ whole genome shotgun (WGS) entry which is preliminary data.</text>
</comment>
<dbReference type="AlphaFoldDB" id="A0AAP2AC27"/>
<name>A0AAP2AC27_LELAM</name>
<dbReference type="RefSeq" id="WP_131489623.1">
    <property type="nucleotide sequence ID" value="NZ_JAENMR010000003.1"/>
</dbReference>
<dbReference type="EMBL" id="JAENMS010000003">
    <property type="protein sequence ID" value="MBL5934399.1"/>
    <property type="molecule type" value="Genomic_DNA"/>
</dbReference>
<sequence>MEIKLHEDKCAINTLPSQIRQVFEAEGLIQNNHERLDFCGLVMHNGTPNIFLPRNSAIPKDCNPRKIGSFLIRAIHKYVQNRYRSNIMDGTSDRLLGDSFLSLAFSLLTDYITYGIYIKRTSDIKKNQGKTCWKRTINKTHSYPSNSAPIYLDTIGCKKILSLDTEVTRIHAKVIRDLENIIGWAYFDEEPGIKQDLGDISLPNLNVKDQLQSLERELNNLYGDREITLIKNLCIYLSLGESNSSNSIVIGINKFHSMWEKMIDSCMNWKFEINHLLAKPCYKMNGSYQPASQKGGRTDTVLKVPCEDIFAVIDAKYYGADNISNLPGWPDLIKQFFYALALKDIYSSATIYNYFIFPGTLHIVESVHLQDPYTEELLDENYMPIECIYIEPLTLINNYISNKKLNVLSKKLLKM</sequence>
<accession>A0AAP2AC27</accession>
<evidence type="ECO:0000313" key="1">
    <source>
        <dbReference type="EMBL" id="MBL5934399.1"/>
    </source>
</evidence>
<keyword evidence="1" id="KW-0540">Nuclease</keyword>